<dbReference type="Proteomes" id="UP000288216">
    <property type="component" value="Unassembled WGS sequence"/>
</dbReference>
<proteinExistence type="inferred from homology"/>
<evidence type="ECO:0000313" key="4">
    <source>
        <dbReference type="Proteomes" id="UP000288216"/>
    </source>
</evidence>
<organism evidence="3 4">
    <name type="scientific">Scyliorhinus torazame</name>
    <name type="common">Cloudy catshark</name>
    <name type="synonym">Catulus torazame</name>
    <dbReference type="NCBI Taxonomy" id="75743"/>
    <lineage>
        <taxon>Eukaryota</taxon>
        <taxon>Metazoa</taxon>
        <taxon>Chordata</taxon>
        <taxon>Craniata</taxon>
        <taxon>Vertebrata</taxon>
        <taxon>Chondrichthyes</taxon>
        <taxon>Elasmobranchii</taxon>
        <taxon>Galeomorphii</taxon>
        <taxon>Galeoidea</taxon>
        <taxon>Carcharhiniformes</taxon>
        <taxon>Scyliorhinidae</taxon>
        <taxon>Scyliorhinus</taxon>
    </lineage>
</organism>
<gene>
    <name evidence="3" type="ORF">scyTo_0022615</name>
</gene>
<name>A0A401Q9L8_SCYTO</name>
<dbReference type="InterPro" id="IPR036339">
    <property type="entry name" value="PUB-like_dom_sf"/>
</dbReference>
<dbReference type="STRING" id="75743.A0A401Q9L8"/>
<dbReference type="GO" id="GO:0005737">
    <property type="term" value="C:cytoplasm"/>
    <property type="evidence" value="ECO:0007669"/>
    <property type="project" value="TreeGrafter"/>
</dbReference>
<dbReference type="EMBL" id="BFAA01023224">
    <property type="protein sequence ID" value="GCB82084.1"/>
    <property type="molecule type" value="Genomic_DNA"/>
</dbReference>
<dbReference type="OrthoDB" id="9989817at2759"/>
<dbReference type="PANTHER" id="PTHR15326:SF2">
    <property type="entry name" value="PROTEIN TAMOZHENNIC"/>
    <property type="match status" value="1"/>
</dbReference>
<dbReference type="InterPro" id="IPR048839">
    <property type="entry name" value="SPATA2_PUB-like"/>
</dbReference>
<evidence type="ECO:0000256" key="1">
    <source>
        <dbReference type="ARBA" id="ARBA00038142"/>
    </source>
</evidence>
<dbReference type="PANTHER" id="PTHR15326">
    <property type="entry name" value="SPERMATOGENESIS-ASSOCIATED PROTEIN 2/TAMOZHENNIC"/>
    <property type="match status" value="1"/>
</dbReference>
<dbReference type="SUPFAM" id="SSF143503">
    <property type="entry name" value="PUG domain-like"/>
    <property type="match status" value="1"/>
</dbReference>
<dbReference type="AlphaFoldDB" id="A0A401Q9L8"/>
<feature type="domain" description="Spermatogenesis-associated protein 2 PUB-like" evidence="2">
    <location>
        <begin position="10"/>
        <end position="187"/>
    </location>
</feature>
<comment type="caution">
    <text evidence="3">The sequence shown here is derived from an EMBL/GenBank/DDBJ whole genome shotgun (WGS) entry which is preliminary data.</text>
</comment>
<reference evidence="3 4" key="1">
    <citation type="journal article" date="2018" name="Nat. Ecol. Evol.">
        <title>Shark genomes provide insights into elasmobranch evolution and the origin of vertebrates.</title>
        <authorList>
            <person name="Hara Y"/>
            <person name="Yamaguchi K"/>
            <person name="Onimaru K"/>
            <person name="Kadota M"/>
            <person name="Koyanagi M"/>
            <person name="Keeley SD"/>
            <person name="Tatsumi K"/>
            <person name="Tanaka K"/>
            <person name="Motone F"/>
            <person name="Kageyama Y"/>
            <person name="Nozu R"/>
            <person name="Adachi N"/>
            <person name="Nishimura O"/>
            <person name="Nakagawa R"/>
            <person name="Tanegashima C"/>
            <person name="Kiyatake I"/>
            <person name="Matsumoto R"/>
            <person name="Murakumo K"/>
            <person name="Nishida K"/>
            <person name="Terakita A"/>
            <person name="Kuratani S"/>
            <person name="Sato K"/>
            <person name="Hyodo S Kuraku.S."/>
        </authorList>
    </citation>
    <scope>NUCLEOTIDE SEQUENCE [LARGE SCALE GENOMIC DNA]</scope>
</reference>
<dbReference type="CDD" id="cd09212">
    <property type="entry name" value="PUB"/>
    <property type="match status" value="1"/>
</dbReference>
<sequence length="228" mass="26530">MEAEKESLRQGYVRFQESKRNSDGEASVEEIAMRALMTEWLTAYSEDGRRFEIQFCRIVSNAFSREESTSFNSLQKAFETFERICVNLLIFPWRKEFKRVHISAPAFVHSVWPAMCKANVQQLMTTIGYSRGQEAEVYCYRGPAQSQYLKTLAFEFLLAQLECERLIKTVSHVRTWGCNELETRALRLKKVIIYYPHSVLPQISLLMLAPSSFSNQIKMVRIGEKPFI</sequence>
<protein>
    <recommendedName>
        <fullName evidence="2">Spermatogenesis-associated protein 2 PUB-like domain-containing protein</fullName>
    </recommendedName>
</protein>
<evidence type="ECO:0000313" key="3">
    <source>
        <dbReference type="EMBL" id="GCB82084.1"/>
    </source>
</evidence>
<dbReference type="Pfam" id="PF21388">
    <property type="entry name" value="SPATA2_PUB-like"/>
    <property type="match status" value="1"/>
</dbReference>
<accession>A0A401Q9L8</accession>
<dbReference type="Gene3D" id="1.20.58.2190">
    <property type="match status" value="1"/>
</dbReference>
<evidence type="ECO:0000259" key="2">
    <source>
        <dbReference type="Pfam" id="PF21388"/>
    </source>
</evidence>
<keyword evidence="4" id="KW-1185">Reference proteome</keyword>
<comment type="similarity">
    <text evidence="1">Belongs to the SPATA2 family.</text>
</comment>